<dbReference type="Proteomes" id="UP000186601">
    <property type="component" value="Unassembled WGS sequence"/>
</dbReference>
<reference evidence="1 2" key="1">
    <citation type="submission" date="2018-02" db="EMBL/GenBank/DDBJ databases">
        <title>Genome sequence of the basidiomycete white-rot fungus Phlebia centrifuga.</title>
        <authorList>
            <person name="Granchi Z."/>
            <person name="Peng M."/>
            <person name="de Vries R.P."/>
            <person name="Hilden K."/>
            <person name="Makela M.R."/>
            <person name="Grigoriev I."/>
            <person name="Riley R."/>
        </authorList>
    </citation>
    <scope>NUCLEOTIDE SEQUENCE [LARGE SCALE GENOMIC DNA]</scope>
    <source>
        <strain evidence="1 2">FBCC195</strain>
    </source>
</reference>
<dbReference type="AlphaFoldDB" id="A0A2R6NEF2"/>
<protein>
    <recommendedName>
        <fullName evidence="3">BTB domain-containing protein</fullName>
    </recommendedName>
</protein>
<dbReference type="OrthoDB" id="3184970at2759"/>
<gene>
    <name evidence="1" type="ORF">PHLCEN_2v13673</name>
</gene>
<accession>A0A2R6NEF2</accession>
<evidence type="ECO:0000313" key="1">
    <source>
        <dbReference type="EMBL" id="PSR70422.1"/>
    </source>
</evidence>
<dbReference type="EMBL" id="MLYV02001351">
    <property type="protein sequence ID" value="PSR70422.1"/>
    <property type="molecule type" value="Genomic_DNA"/>
</dbReference>
<proteinExistence type="predicted"/>
<evidence type="ECO:0008006" key="3">
    <source>
        <dbReference type="Google" id="ProtNLM"/>
    </source>
</evidence>
<evidence type="ECO:0000313" key="2">
    <source>
        <dbReference type="Proteomes" id="UP000186601"/>
    </source>
</evidence>
<comment type="caution">
    <text evidence="1">The sequence shown here is derived from an EMBL/GenBank/DDBJ whole genome shotgun (WGS) entry which is preliminary data.</text>
</comment>
<organism evidence="1 2">
    <name type="scientific">Hermanssonia centrifuga</name>
    <dbReference type="NCBI Taxonomy" id="98765"/>
    <lineage>
        <taxon>Eukaryota</taxon>
        <taxon>Fungi</taxon>
        <taxon>Dikarya</taxon>
        <taxon>Basidiomycota</taxon>
        <taxon>Agaricomycotina</taxon>
        <taxon>Agaricomycetes</taxon>
        <taxon>Polyporales</taxon>
        <taxon>Meruliaceae</taxon>
        <taxon>Hermanssonia</taxon>
    </lineage>
</organism>
<sequence length="238" mass="26917">MSGQPEVQDSVTHIPPFNLPDADLVIRSIDNVDFRVHRTTFVMAGGEDLLARSVQDMEEITLDGTPVVRMDAIQDVVTELLRVCYSLDIAHPVFQSGNVHMFRRVVETATTHGLTAVVLAARSFWKTSLPNDPLSMYLVAANLNWDEETKAALQYLSSLQPPAFVHSLIYTAELEQVSASVYHELLKQRHQYQATRRNDQLSHIMVSNGGYQVTIIEMVGKYIEEYLSLEKSVRQRDQ</sequence>
<name>A0A2R6NEF2_9APHY</name>
<keyword evidence="2" id="KW-1185">Reference proteome</keyword>